<dbReference type="GO" id="GO:0005912">
    <property type="term" value="C:adherens junction"/>
    <property type="evidence" value="ECO:0007669"/>
    <property type="project" value="TreeGrafter"/>
</dbReference>
<evidence type="ECO:0000313" key="7">
    <source>
        <dbReference type="Ensembl" id="ENSCUSP00005021311.1"/>
    </source>
</evidence>
<accession>A0A8C3V567</accession>
<dbReference type="Pfam" id="PF08687">
    <property type="entry name" value="ASD2"/>
    <property type="match status" value="1"/>
</dbReference>
<feature type="domain" description="ASD2" evidence="6">
    <location>
        <begin position="206"/>
        <end position="481"/>
    </location>
</feature>
<dbReference type="GO" id="GO:0030864">
    <property type="term" value="C:cortical actin cytoskeleton"/>
    <property type="evidence" value="ECO:0007669"/>
    <property type="project" value="TreeGrafter"/>
</dbReference>
<dbReference type="InterPro" id="IPR027685">
    <property type="entry name" value="Shroom_fam"/>
</dbReference>
<reference evidence="7" key="2">
    <citation type="submission" date="2025-08" db="UniProtKB">
        <authorList>
            <consortium name="Ensembl"/>
        </authorList>
    </citation>
    <scope>IDENTIFICATION</scope>
</reference>
<dbReference type="PROSITE" id="PS51307">
    <property type="entry name" value="ASD2"/>
    <property type="match status" value="1"/>
</dbReference>
<evidence type="ECO:0000259" key="6">
    <source>
        <dbReference type="PROSITE" id="PS51307"/>
    </source>
</evidence>
<keyword evidence="3" id="KW-0963">Cytoplasm</keyword>
<sequence>MGRGCSGWHSWVGRHNVPSLPVENKVTCCSLVPSALEGQSSSAQVEGTKPFWCQWLHTVDPPYWMRSKTQKQVRGKENSLLVGLNHTVILSGRFFFISQNVSVHSSFKSFPKVLAEREITGLGTSTGENNWPTSLKRTGSPSAVDQQHQSPASSEGPQSTDRQPITQPEGNPREPALENASLDSGITSTAPPVKAKNKTPEDIKSEALAKEIVHKDKSLADILDPDSKMKTTMDLMEGIFPGGTSVLKENNMKRKMSQTQEEKEAPVTLVTCPAYYSVSAPKAELLNKIKDLPEEVGEEEELLDINEKKAELIGSLTHKLEILKEAKEGLLADIKMNNALGEEVELLISTLCKPNEFDKYKMFIGDLDKVVNLLLSLSGRLARVENVLSSLGDNANSEDSLNEKRKLLAGQHEDARELKENLDRRERVVLDILGNYLSEEQLQDYQHFVKMKSALLIEQRELDDKIKLGQEQLKCLMESLPTDFTPRDPERFPLRSMRCHRDLY</sequence>
<comment type="similarity">
    <text evidence="2">Belongs to the shroom family.</text>
</comment>
<reference evidence="7" key="3">
    <citation type="submission" date="2025-09" db="UniProtKB">
        <authorList>
            <consortium name="Ensembl"/>
        </authorList>
    </citation>
    <scope>IDENTIFICATION</scope>
</reference>
<evidence type="ECO:0000313" key="8">
    <source>
        <dbReference type="Proteomes" id="UP000694563"/>
    </source>
</evidence>
<evidence type="ECO:0000256" key="5">
    <source>
        <dbReference type="SAM" id="MobiDB-lite"/>
    </source>
</evidence>
<keyword evidence="8" id="KW-1185">Reference proteome</keyword>
<dbReference type="Gene3D" id="6.10.250.3120">
    <property type="match status" value="1"/>
</dbReference>
<evidence type="ECO:0000256" key="4">
    <source>
        <dbReference type="ARBA" id="ARBA00023212"/>
    </source>
</evidence>
<dbReference type="Proteomes" id="UP000694563">
    <property type="component" value="Chromosome 5"/>
</dbReference>
<name>A0A8C3V567_CATUS</name>
<feature type="compositionally biased region" description="Polar residues" evidence="5">
    <location>
        <begin position="122"/>
        <end position="169"/>
    </location>
</feature>
<proteinExistence type="inferred from homology"/>
<comment type="subcellular location">
    <subcellularLocation>
        <location evidence="1">Cytoplasm</location>
        <location evidence="1">Cytoskeleton</location>
    </subcellularLocation>
</comment>
<dbReference type="GO" id="GO:0051015">
    <property type="term" value="F:actin filament binding"/>
    <property type="evidence" value="ECO:0007669"/>
    <property type="project" value="InterPro"/>
</dbReference>
<reference evidence="7" key="1">
    <citation type="submission" date="2020-10" db="EMBL/GenBank/DDBJ databases">
        <title>Catharus ustulatus (Swainson's thrush) genome, bCatUst1, primary haplotype v2.</title>
        <authorList>
            <person name="Delmore K."/>
            <person name="Vafadar M."/>
            <person name="Formenti G."/>
            <person name="Chow W."/>
            <person name="Pelan S."/>
            <person name="Howe K."/>
            <person name="Rhie A."/>
            <person name="Mountcastle J."/>
            <person name="Haase B."/>
            <person name="Fedrigo O."/>
            <person name="Jarvis E.D."/>
        </authorList>
    </citation>
    <scope>NUCLEOTIDE SEQUENCE [LARGE SCALE GENOMIC DNA]</scope>
</reference>
<evidence type="ECO:0000256" key="1">
    <source>
        <dbReference type="ARBA" id="ARBA00004245"/>
    </source>
</evidence>
<dbReference type="AlphaFoldDB" id="A0A8C3V567"/>
<feature type="region of interest" description="Disordered" evidence="5">
    <location>
        <begin position="121"/>
        <end position="202"/>
    </location>
</feature>
<evidence type="ECO:0000256" key="2">
    <source>
        <dbReference type="ARBA" id="ARBA00006469"/>
    </source>
</evidence>
<feature type="compositionally biased region" description="Polar residues" evidence="5">
    <location>
        <begin position="181"/>
        <end position="190"/>
    </location>
</feature>
<dbReference type="GO" id="GO:0007015">
    <property type="term" value="P:actin filament organization"/>
    <property type="evidence" value="ECO:0007669"/>
    <property type="project" value="TreeGrafter"/>
</dbReference>
<dbReference type="GO" id="GO:0043296">
    <property type="term" value="C:apical junction complex"/>
    <property type="evidence" value="ECO:0007669"/>
    <property type="project" value="TreeGrafter"/>
</dbReference>
<protein>
    <recommendedName>
        <fullName evidence="6">ASD2 domain-containing protein</fullName>
    </recommendedName>
</protein>
<dbReference type="InterPro" id="IPR014799">
    <property type="entry name" value="ASD2_dom"/>
</dbReference>
<dbReference type="GO" id="GO:0016324">
    <property type="term" value="C:apical plasma membrane"/>
    <property type="evidence" value="ECO:0007669"/>
    <property type="project" value="TreeGrafter"/>
</dbReference>
<dbReference type="PANTHER" id="PTHR15012">
    <property type="entry name" value="APICAL PROTEIN/SHROOM-RELATED"/>
    <property type="match status" value="1"/>
</dbReference>
<evidence type="ECO:0000256" key="3">
    <source>
        <dbReference type="ARBA" id="ARBA00022490"/>
    </source>
</evidence>
<organism evidence="7 8">
    <name type="scientific">Catharus ustulatus</name>
    <name type="common">Russet-backed thrush</name>
    <name type="synonym">Hylocichla ustulatus</name>
    <dbReference type="NCBI Taxonomy" id="91951"/>
    <lineage>
        <taxon>Eukaryota</taxon>
        <taxon>Metazoa</taxon>
        <taxon>Chordata</taxon>
        <taxon>Craniata</taxon>
        <taxon>Vertebrata</taxon>
        <taxon>Euteleostomi</taxon>
        <taxon>Archelosauria</taxon>
        <taxon>Archosauria</taxon>
        <taxon>Dinosauria</taxon>
        <taxon>Saurischia</taxon>
        <taxon>Theropoda</taxon>
        <taxon>Coelurosauria</taxon>
        <taxon>Aves</taxon>
        <taxon>Neognathae</taxon>
        <taxon>Neoaves</taxon>
        <taxon>Telluraves</taxon>
        <taxon>Australaves</taxon>
        <taxon>Passeriformes</taxon>
        <taxon>Turdidae</taxon>
        <taxon>Catharus</taxon>
    </lineage>
</organism>
<keyword evidence="4" id="KW-0206">Cytoskeleton</keyword>
<dbReference type="Ensembl" id="ENSCUST00005022086.1">
    <property type="protein sequence ID" value="ENSCUSP00005021311.1"/>
    <property type="gene ID" value="ENSCUSG00005013567.1"/>
</dbReference>
<dbReference type="PANTHER" id="PTHR15012:SF33">
    <property type="entry name" value="PROTEIN SHROOM3"/>
    <property type="match status" value="1"/>
</dbReference>